<dbReference type="SMART" id="SM00267">
    <property type="entry name" value="GGDEF"/>
    <property type="match status" value="1"/>
</dbReference>
<feature type="transmembrane region" description="Helical" evidence="1">
    <location>
        <begin position="199"/>
        <end position="218"/>
    </location>
</feature>
<dbReference type="SUPFAM" id="SSF55073">
    <property type="entry name" value="Nucleotide cyclase"/>
    <property type="match status" value="1"/>
</dbReference>
<dbReference type="PROSITE" id="PS50883">
    <property type="entry name" value="EAL"/>
    <property type="match status" value="1"/>
</dbReference>
<dbReference type="InterPro" id="IPR035919">
    <property type="entry name" value="EAL_sf"/>
</dbReference>
<gene>
    <name evidence="4" type="ORF">CR155_01785</name>
</gene>
<dbReference type="InterPro" id="IPR001633">
    <property type="entry name" value="EAL_dom"/>
</dbReference>
<reference evidence="4 5" key="1">
    <citation type="submission" date="2017-10" db="EMBL/GenBank/DDBJ databases">
        <title>Two draft genome sequences of Pusillimonas sp. strains isolated from a nitrate- and radionuclide-contaminated groundwater in Russia.</title>
        <authorList>
            <person name="Grouzdev D.S."/>
            <person name="Tourova T.P."/>
            <person name="Goeva M.A."/>
            <person name="Babich T.L."/>
            <person name="Sokolova D.S."/>
            <person name="Abdullin R."/>
            <person name="Poltaraus A.B."/>
            <person name="Toshchakov S.V."/>
            <person name="Nazina T.N."/>
        </authorList>
    </citation>
    <scope>NUCLEOTIDE SEQUENCE [LARGE SCALE GENOMIC DNA]</scope>
    <source>
        <strain evidence="4 5">JR1/69-2-13</strain>
    </source>
</reference>
<feature type="transmembrane region" description="Helical" evidence="1">
    <location>
        <begin position="265"/>
        <end position="282"/>
    </location>
</feature>
<dbReference type="Pfam" id="PF00990">
    <property type="entry name" value="GGDEF"/>
    <property type="match status" value="1"/>
</dbReference>
<keyword evidence="1" id="KW-1133">Transmembrane helix</keyword>
<dbReference type="Proteomes" id="UP000234328">
    <property type="component" value="Unassembled WGS sequence"/>
</dbReference>
<feature type="transmembrane region" description="Helical" evidence="1">
    <location>
        <begin position="378"/>
        <end position="397"/>
    </location>
</feature>
<name>A0A2N4ULE3_9BURK</name>
<evidence type="ECO:0000313" key="5">
    <source>
        <dbReference type="Proteomes" id="UP000234328"/>
    </source>
</evidence>
<dbReference type="InterPro" id="IPR050706">
    <property type="entry name" value="Cyclic-di-GMP_PDE-like"/>
</dbReference>
<keyword evidence="5" id="KW-1185">Reference proteome</keyword>
<dbReference type="SMART" id="SM00052">
    <property type="entry name" value="EAL"/>
    <property type="match status" value="1"/>
</dbReference>
<protein>
    <submittedName>
        <fullName evidence="4">Diguanylate cyclase</fullName>
    </submittedName>
</protein>
<feature type="transmembrane region" description="Helical" evidence="1">
    <location>
        <begin position="302"/>
        <end position="335"/>
    </location>
</feature>
<feature type="transmembrane region" description="Helical" evidence="1">
    <location>
        <begin position="347"/>
        <end position="372"/>
    </location>
</feature>
<dbReference type="CDD" id="cd01949">
    <property type="entry name" value="GGDEF"/>
    <property type="match status" value="1"/>
</dbReference>
<dbReference type="AlphaFoldDB" id="A0A2N4ULE3"/>
<dbReference type="InterPro" id="IPR043128">
    <property type="entry name" value="Rev_trsase/Diguanyl_cyclase"/>
</dbReference>
<feature type="transmembrane region" description="Helical" evidence="1">
    <location>
        <begin position="22"/>
        <end position="46"/>
    </location>
</feature>
<feature type="transmembrane region" description="Helical" evidence="1">
    <location>
        <begin position="224"/>
        <end position="245"/>
    </location>
</feature>
<evidence type="ECO:0000259" key="3">
    <source>
        <dbReference type="PROSITE" id="PS50887"/>
    </source>
</evidence>
<dbReference type="SUPFAM" id="SSF141868">
    <property type="entry name" value="EAL domain-like"/>
    <property type="match status" value="1"/>
</dbReference>
<organism evidence="4 5">
    <name type="scientific">Pollutimonas nitritireducens</name>
    <dbReference type="NCBI Taxonomy" id="2045209"/>
    <lineage>
        <taxon>Bacteria</taxon>
        <taxon>Pseudomonadati</taxon>
        <taxon>Pseudomonadota</taxon>
        <taxon>Betaproteobacteria</taxon>
        <taxon>Burkholderiales</taxon>
        <taxon>Alcaligenaceae</taxon>
        <taxon>Pollutimonas</taxon>
    </lineage>
</organism>
<proteinExistence type="predicted"/>
<dbReference type="SUPFAM" id="SSF55785">
    <property type="entry name" value="PYP-like sensor domain (PAS domain)"/>
    <property type="match status" value="1"/>
</dbReference>
<evidence type="ECO:0000313" key="4">
    <source>
        <dbReference type="EMBL" id="PLC55805.1"/>
    </source>
</evidence>
<feature type="domain" description="GGDEF" evidence="3">
    <location>
        <begin position="557"/>
        <end position="689"/>
    </location>
</feature>
<dbReference type="RefSeq" id="WP_102068277.1">
    <property type="nucleotide sequence ID" value="NZ_PDNV01000001.1"/>
</dbReference>
<dbReference type="NCBIfam" id="TIGR00254">
    <property type="entry name" value="GGDEF"/>
    <property type="match status" value="1"/>
</dbReference>
<dbReference type="Gene3D" id="3.30.70.270">
    <property type="match status" value="1"/>
</dbReference>
<accession>A0A2N4ULE3</accession>
<dbReference type="Gene3D" id="3.30.450.20">
    <property type="entry name" value="PAS domain"/>
    <property type="match status" value="1"/>
</dbReference>
<dbReference type="InterPro" id="IPR035965">
    <property type="entry name" value="PAS-like_dom_sf"/>
</dbReference>
<dbReference type="EMBL" id="PDNV01000001">
    <property type="protein sequence ID" value="PLC55805.1"/>
    <property type="molecule type" value="Genomic_DNA"/>
</dbReference>
<dbReference type="Pfam" id="PF00563">
    <property type="entry name" value="EAL"/>
    <property type="match status" value="1"/>
</dbReference>
<dbReference type="OrthoDB" id="9813903at2"/>
<keyword evidence="1" id="KW-0812">Transmembrane</keyword>
<dbReference type="PANTHER" id="PTHR33121:SF70">
    <property type="entry name" value="SIGNALING PROTEIN YKOW"/>
    <property type="match status" value="1"/>
</dbReference>
<comment type="caution">
    <text evidence="4">The sequence shown here is derived from an EMBL/GenBank/DDBJ whole genome shotgun (WGS) entry which is preliminary data.</text>
</comment>
<evidence type="ECO:0000256" key="1">
    <source>
        <dbReference type="SAM" id="Phobius"/>
    </source>
</evidence>
<dbReference type="PROSITE" id="PS50887">
    <property type="entry name" value="GGDEF"/>
    <property type="match status" value="1"/>
</dbReference>
<sequence>MTARNALRTISLKKLTTVADQLVYYFSLYVVPAAIIILSGLALYALSTQYPLTHGDRVSIRLLPENDSQYTPSRALAALHTLPAVQLTKASSPSWFLADIPASPKIDEAVLHIPSPLTQTLECWKADANLLRNLGVASRSEAIGSVRSSKMGFAVSLGHVPVRTSLLCYASFVDTGILSAELWTEPDLRASTSRFDRGTGLLEGGLLTIALFILVIAITNREWIYLLLATWLVGNLRLGAFALGWDSLWLGHAIPLDWMPLIRRLTVAAYYLLTYSLLTKLYQIGFPPGFSGLWRAAKWAGLALLIGALVLPSAFFQTFMWLTCGFGVLVAILMLTRCVFLARTQRWIWHLIILGMSLSIVLSGTMLAIFGRTAFVDTFNSVIALLLSNIIVALAVAERMREERKERVRAQTELVSNYAVAPLGMFTLGLDGVFVRVNPVLERMLGFSLGRSNVQRWTDYFPSQDWLALAEKTKSGDEVELERLPESSQPGIPQHFVIRIALADKQIEGSLQDITSRIETINQLQLLADNDPLTNVLNRRGIEKALNTSLERLRTGEPCALAYINLDPFKRINSLFGRMSGDEVLKRVCERIKKALTPQQQVGRIGGDEFLILFPNATIAQARVAAVSVIQHLNSTALYVGERAYQLNSAIGIIEITSNMDSKDMISAAGRACRDARKQHRDIVVYEQDSEALQEHTEELRLFDELEGSESPRGLYLEMQPIMSMKNPLQTLNFEVLLRVRNSTGALVPTGKIIAAAEENGTITIIDKWVFSATLEWLAKHEHRLANTEMVNVNLSGVSLNDEKFITSFFAMLERHETVASRLCVEITEGVALQDLDRTRVFMKRLQKMGAFVALDDFGAGYTSFSYLKELAADAIKIDGALIKDMMANETNTAIVRTIIELARNLGMKSIAEWAEDYATLRTLRDMGVDYVQGFVVSKAQSPADILSANSLADLINDKDVLKFIEEIAAKHRDDDDRHRLRKR</sequence>
<evidence type="ECO:0000259" key="2">
    <source>
        <dbReference type="PROSITE" id="PS50883"/>
    </source>
</evidence>
<feature type="transmembrane region" description="Helical" evidence="1">
    <location>
        <begin position="418"/>
        <end position="437"/>
    </location>
</feature>
<keyword evidence="1" id="KW-0472">Membrane</keyword>
<dbReference type="GO" id="GO:0071111">
    <property type="term" value="F:cyclic-guanylate-specific phosphodiesterase activity"/>
    <property type="evidence" value="ECO:0007669"/>
    <property type="project" value="InterPro"/>
</dbReference>
<dbReference type="InterPro" id="IPR000160">
    <property type="entry name" value="GGDEF_dom"/>
</dbReference>
<dbReference type="PANTHER" id="PTHR33121">
    <property type="entry name" value="CYCLIC DI-GMP PHOSPHODIESTERASE PDEF"/>
    <property type="match status" value="1"/>
</dbReference>
<feature type="domain" description="EAL" evidence="2">
    <location>
        <begin position="699"/>
        <end position="954"/>
    </location>
</feature>
<dbReference type="Gene3D" id="3.20.20.450">
    <property type="entry name" value="EAL domain"/>
    <property type="match status" value="1"/>
</dbReference>
<dbReference type="CDD" id="cd01948">
    <property type="entry name" value="EAL"/>
    <property type="match status" value="1"/>
</dbReference>
<dbReference type="InterPro" id="IPR029787">
    <property type="entry name" value="Nucleotide_cyclase"/>
</dbReference>